<dbReference type="EMBL" id="JAKRVX010000004">
    <property type="protein sequence ID" value="MCL9817441.1"/>
    <property type="molecule type" value="Genomic_DNA"/>
</dbReference>
<dbReference type="InterPro" id="IPR026898">
    <property type="entry name" value="PrsW"/>
</dbReference>
<gene>
    <name evidence="2" type="ORF">AArcSt2_10850</name>
</gene>
<keyword evidence="2" id="KW-0645">Protease</keyword>
<keyword evidence="2" id="KW-0378">Hydrolase</keyword>
<protein>
    <submittedName>
        <fullName evidence="2">PrsW family intramembrane metalloprotease</fullName>
    </submittedName>
</protein>
<organism evidence="2 3">
    <name type="scientific">Natronocalculus amylovorans</name>
    <dbReference type="NCBI Taxonomy" id="2917812"/>
    <lineage>
        <taxon>Archaea</taxon>
        <taxon>Methanobacteriati</taxon>
        <taxon>Methanobacteriota</taxon>
        <taxon>Stenosarchaea group</taxon>
        <taxon>Halobacteria</taxon>
        <taxon>Halobacteriales</taxon>
        <taxon>Haloferacaceae</taxon>
        <taxon>Natronocalculus</taxon>
    </lineage>
</organism>
<reference evidence="2" key="2">
    <citation type="submission" date="2022-02" db="EMBL/GenBank/DDBJ databases">
        <authorList>
            <person name="Elcheninov A.G."/>
            <person name="Sorokin D.Y."/>
            <person name="Kublanov I.V."/>
        </authorList>
    </citation>
    <scope>NUCLEOTIDE SEQUENCE</scope>
    <source>
        <strain evidence="2">AArc-St2</strain>
    </source>
</reference>
<accession>A0AAE3FY49</accession>
<keyword evidence="1" id="KW-0812">Transmembrane</keyword>
<feature type="transmembrane region" description="Helical" evidence="1">
    <location>
        <begin position="166"/>
        <end position="188"/>
    </location>
</feature>
<feature type="transmembrane region" description="Helical" evidence="1">
    <location>
        <begin position="29"/>
        <end position="53"/>
    </location>
</feature>
<dbReference type="Proteomes" id="UP001203207">
    <property type="component" value="Unassembled WGS sequence"/>
</dbReference>
<proteinExistence type="predicted"/>
<evidence type="ECO:0000256" key="1">
    <source>
        <dbReference type="SAM" id="Phobius"/>
    </source>
</evidence>
<dbReference type="GO" id="GO:0008237">
    <property type="term" value="F:metallopeptidase activity"/>
    <property type="evidence" value="ECO:0007669"/>
    <property type="project" value="UniProtKB-KW"/>
</dbReference>
<dbReference type="Pfam" id="PF13367">
    <property type="entry name" value="PrsW-protease"/>
    <property type="match status" value="1"/>
</dbReference>
<sequence length="233" mass="26285">MMLALSVAITVPLLLLILLVDNPQTRFLLLFFVWGAIAGFLASEINTELLFMFRLSTRDLQIQFAPIVEEFLKALPLFAVAIAARRYLARHEFILAAIFVGFGFSLVENFSFLIRAQDLATIELTQYVITRSVSTTIMHGTATGVIGVTLYHLYNGTLDEFGFWPLFVVYGYCLAVLLHALFNLIVLFEVFGRPVAIASGLVSYLVLWVFLRRYRQLTRTQPDLRAAVPPEKS</sequence>
<feature type="transmembrane region" description="Helical" evidence="1">
    <location>
        <begin position="194"/>
        <end position="211"/>
    </location>
</feature>
<keyword evidence="3" id="KW-1185">Reference proteome</keyword>
<keyword evidence="1" id="KW-1133">Transmembrane helix</keyword>
<name>A0AAE3FY49_9EURY</name>
<feature type="transmembrane region" description="Helical" evidence="1">
    <location>
        <begin position="136"/>
        <end position="154"/>
    </location>
</feature>
<feature type="transmembrane region" description="Helical" evidence="1">
    <location>
        <begin position="93"/>
        <end position="116"/>
    </location>
</feature>
<dbReference type="PANTHER" id="PTHR36844">
    <property type="entry name" value="PROTEASE PRSW"/>
    <property type="match status" value="1"/>
</dbReference>
<keyword evidence="2" id="KW-0482">Metalloprotease</keyword>
<dbReference type="AlphaFoldDB" id="A0AAE3FY49"/>
<reference evidence="2" key="1">
    <citation type="journal article" date="2022" name="Syst. Appl. Microbiol.">
        <title>Natronocalculus amylovorans gen. nov., sp. nov., and Natranaeroarchaeum aerophilus sp. nov., dominant culturable amylolytic natronoarchaea from hypersaline soda lakes in southwestern Siberia.</title>
        <authorList>
            <person name="Sorokin D.Y."/>
            <person name="Elcheninov A.G."/>
            <person name="Khizhniak T.V."/>
            <person name="Koenen M."/>
            <person name="Bale N.J."/>
            <person name="Damste J.S.S."/>
            <person name="Kublanov I.V."/>
        </authorList>
    </citation>
    <scope>NUCLEOTIDE SEQUENCE</scope>
    <source>
        <strain evidence="2">AArc-St2</strain>
    </source>
</reference>
<evidence type="ECO:0000313" key="3">
    <source>
        <dbReference type="Proteomes" id="UP001203207"/>
    </source>
</evidence>
<dbReference type="RefSeq" id="WP_250584552.1">
    <property type="nucleotide sequence ID" value="NZ_JAKRVX010000004.1"/>
</dbReference>
<comment type="caution">
    <text evidence="2">The sequence shown here is derived from an EMBL/GenBank/DDBJ whole genome shotgun (WGS) entry which is preliminary data.</text>
</comment>
<keyword evidence="1" id="KW-0472">Membrane</keyword>
<dbReference type="PANTHER" id="PTHR36844:SF1">
    <property type="entry name" value="PROTEASE PRSW"/>
    <property type="match status" value="1"/>
</dbReference>
<evidence type="ECO:0000313" key="2">
    <source>
        <dbReference type="EMBL" id="MCL9817441.1"/>
    </source>
</evidence>